<gene>
    <name evidence="2" type="ORF">LSALG_LOCUS28924</name>
</gene>
<reference evidence="2" key="1">
    <citation type="submission" date="2023-04" db="EMBL/GenBank/DDBJ databases">
        <authorList>
            <person name="Vijverberg K."/>
            <person name="Xiong W."/>
            <person name="Schranz E."/>
        </authorList>
    </citation>
    <scope>NUCLEOTIDE SEQUENCE</scope>
</reference>
<proteinExistence type="predicted"/>
<dbReference type="EMBL" id="OX465082">
    <property type="protein sequence ID" value="CAI9289697.1"/>
    <property type="molecule type" value="Genomic_DNA"/>
</dbReference>
<protein>
    <submittedName>
        <fullName evidence="2">Uncharacterized protein</fullName>
    </submittedName>
</protein>
<accession>A0AA35ZCZ2</accession>
<name>A0AA35ZCZ2_LACSI</name>
<feature type="compositionally biased region" description="Acidic residues" evidence="1">
    <location>
        <begin position="154"/>
        <end position="167"/>
    </location>
</feature>
<dbReference type="Proteomes" id="UP001177003">
    <property type="component" value="Chromosome 6"/>
</dbReference>
<dbReference type="AlphaFoldDB" id="A0AA35ZCZ2"/>
<evidence type="ECO:0000313" key="2">
    <source>
        <dbReference type="EMBL" id="CAI9289697.1"/>
    </source>
</evidence>
<feature type="region of interest" description="Disordered" evidence="1">
    <location>
        <begin position="146"/>
        <end position="167"/>
    </location>
</feature>
<keyword evidence="3" id="KW-1185">Reference proteome</keyword>
<evidence type="ECO:0000256" key="1">
    <source>
        <dbReference type="SAM" id="MobiDB-lite"/>
    </source>
</evidence>
<evidence type="ECO:0000313" key="3">
    <source>
        <dbReference type="Proteomes" id="UP001177003"/>
    </source>
</evidence>
<sequence>MSLLQAIQAISFLSKKVLSTIIFFKDLIMFAFAPNANVIKGPHAHDSPIIVQANNVAFSNVIPKQFVNSRIKDFINYVKSCHLRYAFCNFPVLFYHKQVWYIDNHGIIIPIHSLSSNIINVAAVDGENNITQRMDNWIPSPYTVEYSDSKEDNNDADEEDVDDEEDELVIDRGEYLDQGMNSSRRLNKHIRFSSTSSSTPSAVDVI</sequence>
<organism evidence="2 3">
    <name type="scientific">Lactuca saligna</name>
    <name type="common">Willowleaf lettuce</name>
    <dbReference type="NCBI Taxonomy" id="75948"/>
    <lineage>
        <taxon>Eukaryota</taxon>
        <taxon>Viridiplantae</taxon>
        <taxon>Streptophyta</taxon>
        <taxon>Embryophyta</taxon>
        <taxon>Tracheophyta</taxon>
        <taxon>Spermatophyta</taxon>
        <taxon>Magnoliopsida</taxon>
        <taxon>eudicotyledons</taxon>
        <taxon>Gunneridae</taxon>
        <taxon>Pentapetalae</taxon>
        <taxon>asterids</taxon>
        <taxon>campanulids</taxon>
        <taxon>Asterales</taxon>
        <taxon>Asteraceae</taxon>
        <taxon>Cichorioideae</taxon>
        <taxon>Cichorieae</taxon>
        <taxon>Lactucinae</taxon>
        <taxon>Lactuca</taxon>
    </lineage>
</organism>